<evidence type="ECO:0000313" key="10">
    <source>
        <dbReference type="Proteomes" id="UP000585050"/>
    </source>
</evidence>
<dbReference type="GO" id="GO:0046872">
    <property type="term" value="F:metal ion binding"/>
    <property type="evidence" value="ECO:0007669"/>
    <property type="project" value="UniProtKB-KW"/>
</dbReference>
<comment type="caution">
    <text evidence="9">The sequence shown here is derived from an EMBL/GenBank/DDBJ whole genome shotgun (WGS) entry which is preliminary data.</text>
</comment>
<feature type="domain" description="Sulfatase N-terminal" evidence="8">
    <location>
        <begin position="29"/>
        <end position="369"/>
    </location>
</feature>
<dbReference type="InterPro" id="IPR017850">
    <property type="entry name" value="Alkaline_phosphatase_core_sf"/>
</dbReference>
<dbReference type="Gene3D" id="3.40.720.10">
    <property type="entry name" value="Alkaline Phosphatase, subunit A"/>
    <property type="match status" value="1"/>
</dbReference>
<dbReference type="Pfam" id="PF00884">
    <property type="entry name" value="Sulfatase"/>
    <property type="match status" value="1"/>
</dbReference>
<feature type="signal peptide" evidence="7">
    <location>
        <begin position="1"/>
        <end position="22"/>
    </location>
</feature>
<dbReference type="AlphaFoldDB" id="A0A7X8XY71"/>
<keyword evidence="10" id="KW-1185">Reference proteome</keyword>
<evidence type="ECO:0000256" key="3">
    <source>
        <dbReference type="ARBA" id="ARBA00022723"/>
    </source>
</evidence>
<comment type="cofactor">
    <cofactor evidence="1">
        <name>Ca(2+)</name>
        <dbReference type="ChEBI" id="CHEBI:29108"/>
    </cofactor>
</comment>
<protein>
    <submittedName>
        <fullName evidence="9">Sulfatase</fullName>
    </submittedName>
</protein>
<evidence type="ECO:0000256" key="2">
    <source>
        <dbReference type="ARBA" id="ARBA00008779"/>
    </source>
</evidence>
<sequence length="505" mass="57826">MINNIKSLLALVLLLGTQVSHAQNDKDRPNVLMICIDDMNDWVGFLGGHPQTKTPNMDKLASKGVNFEKAYCTSPGCSPSRNALMFGVEPSKSGLYPFYNINNIEGNVLDKYTAMPKTFRDNGYETVGLTKVFHNPDNKYKQEELWDEYKYYGNKKLNVIKEKGYYPEPYNKRTVACPASNPLEDFQDYRSAMHAVKYLEKDHDKPFFLAVGFVLPHTSFIMPEENFDRFKDPIEAPEIKANDLTDIPLVGRSNAQIYVEIPVQKDHAWEDVRRGYLASINFTDDNVGRVLDALEKSAYADNTIVVLWSDHGFHLGEKRTFSKFSLWEEATRTPFIIYDARGQKGNGKSCKEPVGLINVYKTLCDLAGIKEPDYVDGISLAPWLKKPGLEKESPAMTTWGRGNYTLRTKEWRYTRYHDGSQELYNELQDPNEWTNLADDPKYAAMMEKLADKWLPKTEAPQIPTGRELYNVSDADQKMKTINQFKKNVRKYNELELQPPLGDVLN</sequence>
<dbReference type="RefSeq" id="WP_168884663.1">
    <property type="nucleotide sequence ID" value="NZ_JABAIL010000009.1"/>
</dbReference>
<gene>
    <name evidence="9" type="ORF">HGP29_22300</name>
</gene>
<reference evidence="9 10" key="1">
    <citation type="submission" date="2020-04" db="EMBL/GenBank/DDBJ databases">
        <title>Flammeovirga sp. SR4, a novel species isolated from seawater.</title>
        <authorList>
            <person name="Wang X."/>
        </authorList>
    </citation>
    <scope>NUCLEOTIDE SEQUENCE [LARGE SCALE GENOMIC DNA]</scope>
    <source>
        <strain evidence="9 10">SR4</strain>
    </source>
</reference>
<keyword evidence="6" id="KW-0106">Calcium</keyword>
<evidence type="ECO:0000256" key="6">
    <source>
        <dbReference type="ARBA" id="ARBA00022837"/>
    </source>
</evidence>
<evidence type="ECO:0000256" key="1">
    <source>
        <dbReference type="ARBA" id="ARBA00001913"/>
    </source>
</evidence>
<evidence type="ECO:0000256" key="4">
    <source>
        <dbReference type="ARBA" id="ARBA00022729"/>
    </source>
</evidence>
<dbReference type="SUPFAM" id="SSF53649">
    <property type="entry name" value="Alkaline phosphatase-like"/>
    <property type="match status" value="1"/>
</dbReference>
<comment type="similarity">
    <text evidence="2">Belongs to the sulfatase family.</text>
</comment>
<dbReference type="PANTHER" id="PTHR45953">
    <property type="entry name" value="IDURONATE 2-SULFATASE"/>
    <property type="match status" value="1"/>
</dbReference>
<feature type="chain" id="PRO_5031542046" evidence="7">
    <location>
        <begin position="23"/>
        <end position="505"/>
    </location>
</feature>
<keyword evidence="4 7" id="KW-0732">Signal</keyword>
<dbReference type="InterPro" id="IPR000917">
    <property type="entry name" value="Sulfatase_N"/>
</dbReference>
<keyword evidence="5" id="KW-0378">Hydrolase</keyword>
<dbReference type="CDD" id="cd16030">
    <property type="entry name" value="iduronate-2-sulfatase"/>
    <property type="match status" value="1"/>
</dbReference>
<evidence type="ECO:0000256" key="7">
    <source>
        <dbReference type="SAM" id="SignalP"/>
    </source>
</evidence>
<dbReference type="GO" id="GO:0004423">
    <property type="term" value="F:iduronate-2-sulfatase activity"/>
    <property type="evidence" value="ECO:0007669"/>
    <property type="project" value="InterPro"/>
</dbReference>
<organism evidence="9 10">
    <name type="scientific">Flammeovirga agarivorans</name>
    <dbReference type="NCBI Taxonomy" id="2726742"/>
    <lineage>
        <taxon>Bacteria</taxon>
        <taxon>Pseudomonadati</taxon>
        <taxon>Bacteroidota</taxon>
        <taxon>Cytophagia</taxon>
        <taxon>Cytophagales</taxon>
        <taxon>Flammeovirgaceae</taxon>
        <taxon>Flammeovirga</taxon>
    </lineage>
</organism>
<evidence type="ECO:0000259" key="8">
    <source>
        <dbReference type="Pfam" id="PF00884"/>
    </source>
</evidence>
<dbReference type="InterPro" id="IPR035874">
    <property type="entry name" value="IDS"/>
</dbReference>
<name>A0A7X8XY71_9BACT</name>
<dbReference type="EMBL" id="JABAIL010000009">
    <property type="protein sequence ID" value="NLR93949.1"/>
    <property type="molecule type" value="Genomic_DNA"/>
</dbReference>
<accession>A0A7X8XY71</accession>
<evidence type="ECO:0000313" key="9">
    <source>
        <dbReference type="EMBL" id="NLR93949.1"/>
    </source>
</evidence>
<dbReference type="PANTHER" id="PTHR45953:SF1">
    <property type="entry name" value="IDURONATE 2-SULFATASE"/>
    <property type="match status" value="1"/>
</dbReference>
<keyword evidence="3" id="KW-0479">Metal-binding</keyword>
<proteinExistence type="inferred from homology"/>
<dbReference type="GO" id="GO:0005737">
    <property type="term" value="C:cytoplasm"/>
    <property type="evidence" value="ECO:0007669"/>
    <property type="project" value="TreeGrafter"/>
</dbReference>
<evidence type="ECO:0000256" key="5">
    <source>
        <dbReference type="ARBA" id="ARBA00022801"/>
    </source>
</evidence>
<dbReference type="Proteomes" id="UP000585050">
    <property type="component" value="Unassembled WGS sequence"/>
</dbReference>